<gene>
    <name evidence="3" type="ORF">caldi_00040</name>
</gene>
<accession>A0AA35CI87</accession>
<reference evidence="3" key="1">
    <citation type="submission" date="2022-03" db="EMBL/GenBank/DDBJ databases">
        <title>Complete genome sequence of Caldinitratiruptor microaerophilus.</title>
        <authorList>
            <person name="Mukaiyama R."/>
            <person name="Nishiyama T."/>
            <person name="Ueda K."/>
        </authorList>
    </citation>
    <scope>NUCLEOTIDE SEQUENCE</scope>
    <source>
        <strain evidence="3">JCM 16183</strain>
    </source>
</reference>
<proteinExistence type="predicted"/>
<dbReference type="RefSeq" id="WP_264843040.1">
    <property type="nucleotide sequence ID" value="NZ_AP025628.1"/>
</dbReference>
<name>A0AA35CI87_9FIRM</name>
<dbReference type="InterPro" id="IPR052698">
    <property type="entry name" value="MoCofactor_Util/Proc"/>
</dbReference>
<dbReference type="Pfam" id="PF13478">
    <property type="entry name" value="XdhC_C"/>
    <property type="match status" value="1"/>
</dbReference>
<evidence type="ECO:0008006" key="5">
    <source>
        <dbReference type="Google" id="ProtNLM"/>
    </source>
</evidence>
<dbReference type="PANTHER" id="PTHR30388">
    <property type="entry name" value="ALDEHYDE OXIDOREDUCTASE MOLYBDENUM COFACTOR ASSEMBLY PROTEIN"/>
    <property type="match status" value="1"/>
</dbReference>
<sequence length="376" mass="39463">MDTAFPDLISVRRRGRRGLLATVVRGFGSTYRRPGASAVVVEGGEVLGAISGGCMESDVLVAASDVFLGAAPARLLEYDTAGEEDLIWGTGSGCGGRVQVLVAPVADEVLEFVAARLEAGRTAVVATGLGSRPGRRMALGLPEGARDASMGEEDLERAGTLGDPDLDAAAARAAVRLLAAGEAGPLWVEAGGEAVFLQRVEPRPQLLICGAGDDARPVARLARQVGFRVVVADHRPAWATPDRFPTADAVVVAEPEELAGKVAIPDGSYAVLMTHHYFKDLELLRRLLPLPLRYIGLLGARERSRRLIRQIGEEAPALLEHARARLRAPVGLDLGADGPEEIAVSILGEILAVRSGRPAVPLTQSRGSVLEALAGD</sequence>
<protein>
    <recommendedName>
        <fullName evidence="5">Xanthine dehydrogenase accessory factor</fullName>
    </recommendedName>
</protein>
<dbReference type="InterPro" id="IPR027051">
    <property type="entry name" value="XdhC_Rossmann_dom"/>
</dbReference>
<evidence type="ECO:0000259" key="1">
    <source>
        <dbReference type="Pfam" id="PF02625"/>
    </source>
</evidence>
<dbReference type="Pfam" id="PF02625">
    <property type="entry name" value="XdhC_CoxI"/>
    <property type="match status" value="1"/>
</dbReference>
<evidence type="ECO:0000313" key="4">
    <source>
        <dbReference type="Proteomes" id="UP001163687"/>
    </source>
</evidence>
<dbReference type="PANTHER" id="PTHR30388:SF6">
    <property type="entry name" value="XANTHINE DEHYDROGENASE SUBUNIT A-RELATED"/>
    <property type="match status" value="1"/>
</dbReference>
<feature type="domain" description="XdhC- CoxI" evidence="1">
    <location>
        <begin position="12"/>
        <end position="79"/>
    </location>
</feature>
<dbReference type="KEGG" id="cmic:caldi_00040"/>
<keyword evidence="4" id="KW-1185">Reference proteome</keyword>
<evidence type="ECO:0000259" key="2">
    <source>
        <dbReference type="Pfam" id="PF13478"/>
    </source>
</evidence>
<dbReference type="Gene3D" id="3.40.50.720">
    <property type="entry name" value="NAD(P)-binding Rossmann-like Domain"/>
    <property type="match status" value="1"/>
</dbReference>
<organism evidence="3 4">
    <name type="scientific">Caldinitratiruptor microaerophilus</name>
    <dbReference type="NCBI Taxonomy" id="671077"/>
    <lineage>
        <taxon>Bacteria</taxon>
        <taxon>Bacillati</taxon>
        <taxon>Bacillota</taxon>
        <taxon>Clostridia</taxon>
        <taxon>Eubacteriales</taxon>
        <taxon>Symbiobacteriaceae</taxon>
        <taxon>Caldinitratiruptor</taxon>
    </lineage>
</organism>
<dbReference type="InterPro" id="IPR003777">
    <property type="entry name" value="XdhC_CoxI"/>
</dbReference>
<dbReference type="EMBL" id="AP025628">
    <property type="protein sequence ID" value="BDG58914.1"/>
    <property type="molecule type" value="Genomic_DNA"/>
</dbReference>
<feature type="domain" description="XdhC Rossmann" evidence="2">
    <location>
        <begin position="206"/>
        <end position="350"/>
    </location>
</feature>
<dbReference type="Proteomes" id="UP001163687">
    <property type="component" value="Chromosome"/>
</dbReference>
<evidence type="ECO:0000313" key="3">
    <source>
        <dbReference type="EMBL" id="BDG58914.1"/>
    </source>
</evidence>
<dbReference type="AlphaFoldDB" id="A0AA35CI87"/>